<dbReference type="eggNOG" id="COG1470">
    <property type="taxonomic scope" value="Bacteria"/>
</dbReference>
<feature type="signal peptide" evidence="2">
    <location>
        <begin position="1"/>
        <end position="34"/>
    </location>
</feature>
<dbReference type="Gene3D" id="2.60.40.10">
    <property type="entry name" value="Immunoglobulins"/>
    <property type="match status" value="1"/>
</dbReference>
<keyword evidence="1" id="KW-1133">Transmembrane helix</keyword>
<feature type="chain" id="PRO_5004180113" description="Alpha-galactosidase NEW3 domain-containing protein" evidence="2">
    <location>
        <begin position="35"/>
        <end position="409"/>
    </location>
</feature>
<dbReference type="EMBL" id="CP000390">
    <property type="protein sequence ID" value="ABG64494.1"/>
    <property type="molecule type" value="Genomic_DNA"/>
</dbReference>
<feature type="domain" description="Alpha-galactosidase NEW3" evidence="3">
    <location>
        <begin position="289"/>
        <end position="363"/>
    </location>
</feature>
<dbReference type="InterPro" id="IPR013783">
    <property type="entry name" value="Ig-like_fold"/>
</dbReference>
<accession>Q11DN1</accession>
<keyword evidence="1" id="KW-0812">Transmembrane</keyword>
<organism evidence="4">
    <name type="scientific">Chelativorans sp. (strain BNC1)</name>
    <dbReference type="NCBI Taxonomy" id="266779"/>
    <lineage>
        <taxon>Bacteria</taxon>
        <taxon>Pseudomonadati</taxon>
        <taxon>Pseudomonadota</taxon>
        <taxon>Alphaproteobacteria</taxon>
        <taxon>Hyphomicrobiales</taxon>
        <taxon>Phyllobacteriaceae</taxon>
        <taxon>Chelativorans</taxon>
    </lineage>
</organism>
<keyword evidence="2" id="KW-0732">Signal</keyword>
<keyword evidence="1" id="KW-0472">Membrane</keyword>
<dbReference type="STRING" id="266779.Meso_3122"/>
<dbReference type="AlphaFoldDB" id="Q11DN1"/>
<dbReference type="KEGG" id="mes:Meso_3122"/>
<evidence type="ECO:0000256" key="1">
    <source>
        <dbReference type="SAM" id="Phobius"/>
    </source>
</evidence>
<evidence type="ECO:0000259" key="3">
    <source>
        <dbReference type="Pfam" id="PF10633"/>
    </source>
</evidence>
<dbReference type="OrthoDB" id="8631677at2"/>
<evidence type="ECO:0000313" key="4">
    <source>
        <dbReference type="EMBL" id="ABG64494.1"/>
    </source>
</evidence>
<feature type="domain" description="Alpha-galactosidase NEW3" evidence="3">
    <location>
        <begin position="183"/>
        <end position="255"/>
    </location>
</feature>
<feature type="transmembrane region" description="Helical" evidence="1">
    <location>
        <begin position="383"/>
        <end position="403"/>
    </location>
</feature>
<evidence type="ECO:0000256" key="2">
    <source>
        <dbReference type="SAM" id="SignalP"/>
    </source>
</evidence>
<sequence precursor="true">MVPAHAFFARKTLTKTLSATVVLAGLLTASPQSAQAQSISTAPSAAEQQIEGLWLTTPYPDFFAQSGEEVDIGLTLANKGMPPQRVEFSVSGLPDGWQWEIDGGGKRVGAAIAASDQTVDLSLKLTPAEGAADETYQFTITGRTGDQTLELPISLTLAETEPAQLTLEPELPALRGTVRSSFDYQVAITNDGQEDTVVNLVSEAPAGFQVTFKERYGSQELTSLPLKAGEKKDLSVSVKAPENAQAGQYPVRVGAAGGDASAETQLVLDITGQPELSLAGPGGRLSGDATAGEQRSFNFTVENSGTAPARAVKFSASPPSGWNVEFSPEEIAEIPAGETAEVAVNMTPSDQAIAGDYVVSVRANGDGASDSASFRVTVRTSTIWGVTGLGVIAAAVVVLGFAVTRYGRR</sequence>
<gene>
    <name evidence="4" type="ordered locus">Meso_3122</name>
</gene>
<dbReference type="PANTHER" id="PTHR39198">
    <property type="entry name" value="HYPOTHETICAL MEMBRANE PROTEIN, CONSERVED"/>
    <property type="match status" value="1"/>
</dbReference>
<dbReference type="InterPro" id="IPR018905">
    <property type="entry name" value="A-galactase_NEW3"/>
</dbReference>
<protein>
    <recommendedName>
        <fullName evidence="3">Alpha-galactosidase NEW3 domain-containing protein</fullName>
    </recommendedName>
</protein>
<name>Q11DN1_CHESB</name>
<reference evidence="4" key="1">
    <citation type="submission" date="2006-06" db="EMBL/GenBank/DDBJ databases">
        <title>Complete sequence of chromosome of Chelativorans sp. BNC1.</title>
        <authorList>
            <consortium name="US DOE Joint Genome Institute"/>
            <person name="Copeland A."/>
            <person name="Lucas S."/>
            <person name="Lapidus A."/>
            <person name="Barry K."/>
            <person name="Detter J.C."/>
            <person name="Glavina del Rio T."/>
            <person name="Hammon N."/>
            <person name="Israni S."/>
            <person name="Dalin E."/>
            <person name="Tice H."/>
            <person name="Pitluck S."/>
            <person name="Chertkov O."/>
            <person name="Brettin T."/>
            <person name="Bruce D."/>
            <person name="Han C."/>
            <person name="Tapia R."/>
            <person name="Gilna P."/>
            <person name="Schmutz J."/>
            <person name="Larimer F."/>
            <person name="Land M."/>
            <person name="Hauser L."/>
            <person name="Kyrpides N."/>
            <person name="Mikhailova N."/>
            <person name="Richardson P."/>
        </authorList>
    </citation>
    <scope>NUCLEOTIDE SEQUENCE</scope>
    <source>
        <strain evidence="4">BNC1</strain>
    </source>
</reference>
<dbReference type="Pfam" id="PF10633">
    <property type="entry name" value="NPCBM_assoc"/>
    <property type="match status" value="2"/>
</dbReference>
<dbReference type="HOGENOM" id="CLU_051163_0_0_5"/>
<proteinExistence type="predicted"/>
<dbReference type="PANTHER" id="PTHR39198:SF1">
    <property type="entry name" value="ALPHA-GALACTOSIDASE NEW3 DOMAIN-CONTAINING PROTEIN"/>
    <property type="match status" value="1"/>
</dbReference>